<sequence>MTFNVHHFESPNHLLRPIPQRTGDVPTCLPSRKTSSPPTAKWKGTEPGARESLILMNKDLIPTLHKRSVSRNARMAGACMAGDT</sequence>
<protein>
    <submittedName>
        <fullName evidence="2">Uncharacterized protein</fullName>
    </submittedName>
</protein>
<organism evidence="2 3">
    <name type="scientific">Caerostris extrusa</name>
    <name type="common">Bark spider</name>
    <name type="synonym">Caerostris bankana</name>
    <dbReference type="NCBI Taxonomy" id="172846"/>
    <lineage>
        <taxon>Eukaryota</taxon>
        <taxon>Metazoa</taxon>
        <taxon>Ecdysozoa</taxon>
        <taxon>Arthropoda</taxon>
        <taxon>Chelicerata</taxon>
        <taxon>Arachnida</taxon>
        <taxon>Araneae</taxon>
        <taxon>Araneomorphae</taxon>
        <taxon>Entelegynae</taxon>
        <taxon>Araneoidea</taxon>
        <taxon>Araneidae</taxon>
        <taxon>Caerostris</taxon>
    </lineage>
</organism>
<reference evidence="2 3" key="1">
    <citation type="submission" date="2021-06" db="EMBL/GenBank/DDBJ databases">
        <title>Caerostris extrusa draft genome.</title>
        <authorList>
            <person name="Kono N."/>
            <person name="Arakawa K."/>
        </authorList>
    </citation>
    <scope>NUCLEOTIDE SEQUENCE [LARGE SCALE GENOMIC DNA]</scope>
</reference>
<gene>
    <name evidence="2" type="ORF">CEXT_74561</name>
</gene>
<accession>A0AAV4T5R3</accession>
<name>A0AAV4T5R3_CAEEX</name>
<evidence type="ECO:0000313" key="3">
    <source>
        <dbReference type="Proteomes" id="UP001054945"/>
    </source>
</evidence>
<keyword evidence="3" id="KW-1185">Reference proteome</keyword>
<evidence type="ECO:0000256" key="1">
    <source>
        <dbReference type="SAM" id="MobiDB-lite"/>
    </source>
</evidence>
<dbReference type="EMBL" id="BPLR01010716">
    <property type="protein sequence ID" value="GIY41455.1"/>
    <property type="molecule type" value="Genomic_DNA"/>
</dbReference>
<dbReference type="AlphaFoldDB" id="A0AAV4T5R3"/>
<evidence type="ECO:0000313" key="2">
    <source>
        <dbReference type="EMBL" id="GIY41455.1"/>
    </source>
</evidence>
<feature type="region of interest" description="Disordered" evidence="1">
    <location>
        <begin position="1"/>
        <end position="47"/>
    </location>
</feature>
<dbReference type="Proteomes" id="UP001054945">
    <property type="component" value="Unassembled WGS sequence"/>
</dbReference>
<comment type="caution">
    <text evidence="2">The sequence shown here is derived from an EMBL/GenBank/DDBJ whole genome shotgun (WGS) entry which is preliminary data.</text>
</comment>
<proteinExistence type="predicted"/>
<feature type="compositionally biased region" description="Basic and acidic residues" evidence="1">
    <location>
        <begin position="1"/>
        <end position="10"/>
    </location>
</feature>